<organism evidence="3 4">
    <name type="scientific">Immersiella caudata</name>
    <dbReference type="NCBI Taxonomy" id="314043"/>
    <lineage>
        <taxon>Eukaryota</taxon>
        <taxon>Fungi</taxon>
        <taxon>Dikarya</taxon>
        <taxon>Ascomycota</taxon>
        <taxon>Pezizomycotina</taxon>
        <taxon>Sordariomycetes</taxon>
        <taxon>Sordariomycetidae</taxon>
        <taxon>Sordariales</taxon>
        <taxon>Lasiosphaeriaceae</taxon>
        <taxon>Immersiella</taxon>
    </lineage>
</organism>
<feature type="compositionally biased region" description="Low complexity" evidence="1">
    <location>
        <begin position="1"/>
        <end position="13"/>
    </location>
</feature>
<name>A0AA40CAS4_9PEZI</name>
<dbReference type="AlphaFoldDB" id="A0AA40CAS4"/>
<dbReference type="Pfam" id="PF26118">
    <property type="entry name" value="DUF8035"/>
    <property type="match status" value="1"/>
</dbReference>
<dbReference type="PANTHER" id="PTHR35391:SF7">
    <property type="entry name" value="C2H2-TYPE DOMAIN-CONTAINING PROTEIN"/>
    <property type="match status" value="1"/>
</dbReference>
<evidence type="ECO:0000313" key="3">
    <source>
        <dbReference type="EMBL" id="KAK0631462.1"/>
    </source>
</evidence>
<dbReference type="PANTHER" id="PTHR35391">
    <property type="entry name" value="C2H2-TYPE DOMAIN-CONTAINING PROTEIN-RELATED"/>
    <property type="match status" value="1"/>
</dbReference>
<feature type="compositionally biased region" description="Basic and acidic residues" evidence="1">
    <location>
        <begin position="650"/>
        <end position="672"/>
    </location>
</feature>
<feature type="region of interest" description="Disordered" evidence="1">
    <location>
        <begin position="231"/>
        <end position="282"/>
    </location>
</feature>
<dbReference type="InterPro" id="IPR058348">
    <property type="entry name" value="DUF8035"/>
</dbReference>
<feature type="compositionally biased region" description="Basic and acidic residues" evidence="1">
    <location>
        <begin position="253"/>
        <end position="264"/>
    </location>
</feature>
<keyword evidence="4" id="KW-1185">Reference proteome</keyword>
<protein>
    <recommendedName>
        <fullName evidence="2">C2H2-type domain-containing protein</fullName>
    </recommendedName>
</protein>
<comment type="caution">
    <text evidence="3">The sequence shown here is derived from an EMBL/GenBank/DDBJ whole genome shotgun (WGS) entry which is preliminary data.</text>
</comment>
<dbReference type="Pfam" id="PF26082">
    <property type="entry name" value="zf-C2H2_AcuF"/>
    <property type="match status" value="1"/>
</dbReference>
<feature type="region of interest" description="Disordered" evidence="1">
    <location>
        <begin position="595"/>
        <end position="962"/>
    </location>
</feature>
<feature type="compositionally biased region" description="Basic and acidic residues" evidence="1">
    <location>
        <begin position="909"/>
        <end position="924"/>
    </location>
</feature>
<feature type="compositionally biased region" description="Basic and acidic residues" evidence="1">
    <location>
        <begin position="797"/>
        <end position="817"/>
    </location>
</feature>
<feature type="compositionally biased region" description="Basic and acidic residues" evidence="1">
    <location>
        <begin position="537"/>
        <end position="548"/>
    </location>
</feature>
<proteinExistence type="predicted"/>
<dbReference type="Gene3D" id="3.30.160.60">
    <property type="entry name" value="Classic Zinc Finger"/>
    <property type="match status" value="1"/>
</dbReference>
<feature type="compositionally biased region" description="Polar residues" evidence="1">
    <location>
        <begin position="733"/>
        <end position="758"/>
    </location>
</feature>
<dbReference type="InterPro" id="IPR058925">
    <property type="entry name" value="zf-C2H2_AcuF"/>
</dbReference>
<evidence type="ECO:0000313" key="4">
    <source>
        <dbReference type="Proteomes" id="UP001175000"/>
    </source>
</evidence>
<dbReference type="PROSITE" id="PS00028">
    <property type="entry name" value="ZINC_FINGER_C2H2_1"/>
    <property type="match status" value="1"/>
</dbReference>
<evidence type="ECO:0000256" key="1">
    <source>
        <dbReference type="SAM" id="MobiDB-lite"/>
    </source>
</evidence>
<evidence type="ECO:0000259" key="2">
    <source>
        <dbReference type="PROSITE" id="PS00028"/>
    </source>
</evidence>
<dbReference type="SMART" id="SM00355">
    <property type="entry name" value="ZnF_C2H2"/>
    <property type="match status" value="3"/>
</dbReference>
<accession>A0AA40CAS4</accession>
<feature type="compositionally biased region" description="Acidic residues" evidence="1">
    <location>
        <begin position="466"/>
        <end position="476"/>
    </location>
</feature>
<feature type="compositionally biased region" description="Polar residues" evidence="1">
    <location>
        <begin position="604"/>
        <end position="620"/>
    </location>
</feature>
<feature type="domain" description="C2H2-type" evidence="2">
    <location>
        <begin position="420"/>
        <end position="440"/>
    </location>
</feature>
<sequence>MNDSSQPRSSESSNPAAPGTDGKIPTLVAKCLASFRQLLLLDAMNEDGGRRSILVSLRDEETRFRIWSGNIGAHKNGRSSLSYRLRDASHLQRQVINLLQDLGALIDDAIAIATGQEAPWNELEDDAQGTEDDFDDGIPDTELGQIAVDVVDVVNCLLRLSVSIRNPAPHDRFVASAPTETSHYEPFDIQHVRSKFGGAMSEDLAVRLGKAISRRRQYFKYRESHHAKLCQGLDPERPTPENAASTIASSIPRELKDSGDKAQHSTEVINEDARSDSGVSETSFASSIADAAQLRAPPLPKAAQKGPFECPFCFVMVEATNNISWKRHLYGDLRPYVCLDAECTTPEREFARRHEWIAHELEYHRKVYQCPCGCEERRPSHAACKAHVRTVHPNSIPDSQLDAMVSLSVRPIRFEDGIACPFCEESLSSKKQYQRHVGRHQEQVALFALPSLAQAEADRNEQRSDESEEDSDDEDSSGVGAVGEEPKVKVAILDPGPDEGAPSLDVPGPGLPPPHSTGTVTPAVIKDDEMGSPGDGDFNHAPRQKTPESAKTPPSGAQRAPVKDYAWQWEWDDDQKDYIYIDNGRKLLYTAYQRSRGDQAASEFKTTTTAQPKSPKTTPAEQPPLPLGSSPVSPIPQHPLLKAASEVQDAEVKLKSALNERKELDKPIDQEGRLGGAVVTEDELQDSTPGNPIETIMKPDTSAKRSPFDSTTSEDPLRNPRGQTYDGWEDYTQPASSMQRGETGTQTPSMDANESQGLRTRKLQDPVKTNKVRRMGDECPMEDEFGEFSYTTPGELARYDLENQRPRNRRESLDRYYRPTVSVTTDLGYKYDRRTGDSKQRGPPPTTWGLDKLNRTLDEDILPSARSRKDEAAEAGSTATSRGAQDPASAAQDSGSRRLELSLPVGDDEQGRAQFPKEEGEKPIKGVLKQPKPQFSEEPNPVREGVAPRKDNKTKPGVPSGARWTKLSRKMVNPEALTIGKERFEVRDDFVIVLRVLSREEIHAYAAATTALRRHRKRLEEHEEREQ</sequence>
<gene>
    <name evidence="3" type="ORF">B0T14DRAFT_559255</name>
</gene>
<reference evidence="3" key="1">
    <citation type="submission" date="2023-06" db="EMBL/GenBank/DDBJ databases">
        <title>Genome-scale phylogeny and comparative genomics of the fungal order Sordariales.</title>
        <authorList>
            <consortium name="Lawrence Berkeley National Laboratory"/>
            <person name="Hensen N."/>
            <person name="Bonometti L."/>
            <person name="Westerberg I."/>
            <person name="Brannstrom I.O."/>
            <person name="Guillou S."/>
            <person name="Cros-Aarteil S."/>
            <person name="Calhoun S."/>
            <person name="Haridas S."/>
            <person name="Kuo A."/>
            <person name="Mondo S."/>
            <person name="Pangilinan J."/>
            <person name="Riley R."/>
            <person name="Labutti K."/>
            <person name="Andreopoulos B."/>
            <person name="Lipzen A."/>
            <person name="Chen C."/>
            <person name="Yanf M."/>
            <person name="Daum C."/>
            <person name="Ng V."/>
            <person name="Clum A."/>
            <person name="Steindorff A."/>
            <person name="Ohm R."/>
            <person name="Martin F."/>
            <person name="Silar P."/>
            <person name="Natvig D."/>
            <person name="Lalanne C."/>
            <person name="Gautier V."/>
            <person name="Ament-Velasquez S.L."/>
            <person name="Kruys A."/>
            <person name="Hutchinson M.I."/>
            <person name="Powell A.J."/>
            <person name="Barry K."/>
            <person name="Miller A.N."/>
            <person name="Grigoriev I.V."/>
            <person name="Debuchy R."/>
            <person name="Gladieux P."/>
            <person name="Thoren M.H."/>
            <person name="Johannesson H."/>
        </authorList>
    </citation>
    <scope>NUCLEOTIDE SEQUENCE</scope>
    <source>
        <strain evidence="3">CBS 606.72</strain>
    </source>
</reference>
<feature type="compositionally biased region" description="Basic and acidic residues" evidence="1">
    <location>
        <begin position="456"/>
        <end position="465"/>
    </location>
</feature>
<dbReference type="InterPro" id="IPR013087">
    <property type="entry name" value="Znf_C2H2_type"/>
</dbReference>
<dbReference type="Proteomes" id="UP001175000">
    <property type="component" value="Unassembled WGS sequence"/>
</dbReference>
<feature type="compositionally biased region" description="Basic and acidic residues" evidence="1">
    <location>
        <begin position="829"/>
        <end position="840"/>
    </location>
</feature>
<feature type="region of interest" description="Disordered" evidence="1">
    <location>
        <begin position="455"/>
        <end position="561"/>
    </location>
</feature>
<dbReference type="EMBL" id="JAULSU010000001">
    <property type="protein sequence ID" value="KAK0631462.1"/>
    <property type="molecule type" value="Genomic_DNA"/>
</dbReference>
<feature type="region of interest" description="Disordered" evidence="1">
    <location>
        <begin position="1"/>
        <end position="22"/>
    </location>
</feature>